<feature type="transmembrane region" description="Helical" evidence="11">
    <location>
        <begin position="1119"/>
        <end position="1136"/>
    </location>
</feature>
<keyword evidence="5" id="KW-0347">Helicase</keyword>
<dbReference type="PANTHER" id="PTHR14025">
    <property type="entry name" value="FANCONI ANEMIA GROUP M FANCM FAMILY MEMBER"/>
    <property type="match status" value="1"/>
</dbReference>
<keyword evidence="6" id="KW-0067">ATP-binding</keyword>
<dbReference type="GO" id="GO:0003677">
    <property type="term" value="F:DNA binding"/>
    <property type="evidence" value="ECO:0007669"/>
    <property type="project" value="UniProtKB-KW"/>
</dbReference>
<dbReference type="PANTHER" id="PTHR14025:SF29">
    <property type="entry name" value="TRANSCRIPTION-REPAIR-COUPLING FACTOR"/>
    <property type="match status" value="1"/>
</dbReference>
<dbReference type="InterPro" id="IPR003711">
    <property type="entry name" value="CarD-like/TRCF_RID"/>
</dbReference>
<evidence type="ECO:0000256" key="2">
    <source>
        <dbReference type="ARBA" id="ARBA00022692"/>
    </source>
</evidence>
<feature type="transmembrane region" description="Helical" evidence="11">
    <location>
        <begin position="1085"/>
        <end position="1107"/>
    </location>
</feature>
<dbReference type="GO" id="GO:0015095">
    <property type="term" value="F:magnesium ion transmembrane transporter activity"/>
    <property type="evidence" value="ECO:0007669"/>
    <property type="project" value="InterPro"/>
</dbReference>
<feature type="transmembrane region" description="Helical" evidence="11">
    <location>
        <begin position="976"/>
        <end position="994"/>
    </location>
</feature>
<dbReference type="SMART" id="SM00490">
    <property type="entry name" value="HELICc"/>
    <property type="match status" value="1"/>
</dbReference>
<dbReference type="Gene3D" id="2.40.10.170">
    <property type="match status" value="1"/>
</dbReference>
<dbReference type="PROSITE" id="PS51194">
    <property type="entry name" value="HELICASE_CTER"/>
    <property type="match status" value="1"/>
</dbReference>
<evidence type="ECO:0000256" key="5">
    <source>
        <dbReference type="ARBA" id="ARBA00022806"/>
    </source>
</evidence>
<dbReference type="Pfam" id="PF00271">
    <property type="entry name" value="Helicase_C"/>
    <property type="match status" value="1"/>
</dbReference>
<evidence type="ECO:0000256" key="7">
    <source>
        <dbReference type="ARBA" id="ARBA00022989"/>
    </source>
</evidence>
<organism evidence="14 15">
    <name type="scientific">Centaurea solstitialis</name>
    <name type="common">yellow star-thistle</name>
    <dbReference type="NCBI Taxonomy" id="347529"/>
    <lineage>
        <taxon>Eukaryota</taxon>
        <taxon>Viridiplantae</taxon>
        <taxon>Streptophyta</taxon>
        <taxon>Embryophyta</taxon>
        <taxon>Tracheophyta</taxon>
        <taxon>Spermatophyta</taxon>
        <taxon>Magnoliopsida</taxon>
        <taxon>eudicotyledons</taxon>
        <taxon>Gunneridae</taxon>
        <taxon>Pentapetalae</taxon>
        <taxon>asterids</taxon>
        <taxon>campanulids</taxon>
        <taxon>Asterales</taxon>
        <taxon>Asteraceae</taxon>
        <taxon>Carduoideae</taxon>
        <taxon>Cardueae</taxon>
        <taxon>Centaureinae</taxon>
        <taxon>Centaurea</taxon>
    </lineage>
</organism>
<evidence type="ECO:0000256" key="8">
    <source>
        <dbReference type="ARBA" id="ARBA00023125"/>
    </source>
</evidence>
<dbReference type="SUPFAM" id="SSF141259">
    <property type="entry name" value="CarD-like"/>
    <property type="match status" value="1"/>
</dbReference>
<feature type="transmembrane region" description="Helical" evidence="11">
    <location>
        <begin position="1055"/>
        <end position="1073"/>
    </location>
</feature>
<dbReference type="InterPro" id="IPR036101">
    <property type="entry name" value="CarD-like/TRCF_RID_sf"/>
</dbReference>
<feature type="transmembrane region" description="Helical" evidence="11">
    <location>
        <begin position="830"/>
        <end position="851"/>
    </location>
</feature>
<keyword evidence="9 11" id="KW-0472">Membrane</keyword>
<feature type="compositionally biased region" description="Polar residues" evidence="10">
    <location>
        <begin position="66"/>
        <end position="79"/>
    </location>
</feature>
<evidence type="ECO:0000256" key="9">
    <source>
        <dbReference type="ARBA" id="ARBA00023136"/>
    </source>
</evidence>
<dbReference type="Pfam" id="PF02559">
    <property type="entry name" value="CarD_TRCF_RID"/>
    <property type="match status" value="1"/>
</dbReference>
<evidence type="ECO:0000313" key="14">
    <source>
        <dbReference type="EMBL" id="KAJ9540397.1"/>
    </source>
</evidence>
<dbReference type="InterPro" id="IPR001650">
    <property type="entry name" value="Helicase_C-like"/>
</dbReference>
<dbReference type="GO" id="GO:0016787">
    <property type="term" value="F:hydrolase activity"/>
    <property type="evidence" value="ECO:0007669"/>
    <property type="project" value="UniProtKB-KW"/>
</dbReference>
<dbReference type="CDD" id="cd17991">
    <property type="entry name" value="DEXHc_TRCF"/>
    <property type="match status" value="1"/>
</dbReference>
<protein>
    <submittedName>
        <fullName evidence="14">Uncharacterized protein</fullName>
    </submittedName>
</protein>
<dbReference type="AlphaFoldDB" id="A0AA38VW44"/>
<evidence type="ECO:0000259" key="13">
    <source>
        <dbReference type="PROSITE" id="PS51194"/>
    </source>
</evidence>
<evidence type="ECO:0000256" key="3">
    <source>
        <dbReference type="ARBA" id="ARBA00022741"/>
    </source>
</evidence>
<keyword evidence="7 11" id="KW-1133">Transmembrane helix</keyword>
<comment type="subcellular location">
    <subcellularLocation>
        <location evidence="1">Membrane</location>
        <topology evidence="1">Multi-pass membrane protein</topology>
    </subcellularLocation>
</comment>
<name>A0AA38VW44_9ASTR</name>
<dbReference type="GO" id="GO:0005524">
    <property type="term" value="F:ATP binding"/>
    <property type="evidence" value="ECO:0007669"/>
    <property type="project" value="UniProtKB-KW"/>
</dbReference>
<dbReference type="GO" id="GO:0005769">
    <property type="term" value="C:early endosome"/>
    <property type="evidence" value="ECO:0007669"/>
    <property type="project" value="UniProtKB-SubCell"/>
</dbReference>
<feature type="region of interest" description="Disordered" evidence="10">
    <location>
        <begin position="44"/>
        <end position="97"/>
    </location>
</feature>
<keyword evidence="8" id="KW-0238">DNA-binding</keyword>
<dbReference type="GO" id="GO:0016020">
    <property type="term" value="C:membrane"/>
    <property type="evidence" value="ECO:0007669"/>
    <property type="project" value="UniProtKB-SubCell"/>
</dbReference>
<feature type="domain" description="Helicase ATP-binding" evidence="12">
    <location>
        <begin position="324"/>
        <end position="486"/>
    </location>
</feature>
<evidence type="ECO:0000256" key="6">
    <source>
        <dbReference type="ARBA" id="ARBA00022840"/>
    </source>
</evidence>
<evidence type="ECO:0000256" key="10">
    <source>
        <dbReference type="SAM" id="MobiDB-lite"/>
    </source>
</evidence>
<evidence type="ECO:0000259" key="12">
    <source>
        <dbReference type="PROSITE" id="PS51192"/>
    </source>
</evidence>
<gene>
    <name evidence="14" type="ORF">OSB04_026903</name>
</gene>
<keyword evidence="15" id="KW-1185">Reference proteome</keyword>
<dbReference type="EMBL" id="JARYMX010000007">
    <property type="protein sequence ID" value="KAJ9540397.1"/>
    <property type="molecule type" value="Genomic_DNA"/>
</dbReference>
<dbReference type="Pfam" id="PF00270">
    <property type="entry name" value="DEAD"/>
    <property type="match status" value="1"/>
</dbReference>
<sequence length="1265" mass="141119">MAATLIIKPLPSSPSPPPPPPYGSSFTLWTPFLRGGSRRIFTSTLTNHNFHRRRRSYSSSPASSSLTGATPIATSPNRTSRFDSQESENDPISTFNERILREQYAKRASGRPNHVSDSGAGVTNAEVDKYIQLVKQQQQRGLRELKKGRKVAMGGGGGGGNGGNGDGEAEFSYKVDPFTLEEGDYVVHKKVGIGRFISIRPSIPEGATAPIDYVYIQYADGVAKLPVKQASRFLYRYNLPNENKGPRGLGRLRDTSGWEKRRIKGKVAVQKMVVDLMEVYLNRLRRKRPTYPKNPEAMAEFVSQFPYEPTPDQQQAFIDVEKDLTERETPMDRLICGDVGFGKTEVAQRAIFYVVSAGKQAMLLAPTIVLAKQHYGVISERFSKYPDIKVGLMSRYQTRSEREEYFHMIEHGHLDIIVGTHSLLGSRIVYDRLGLLIVDEEQRFGVKQKEMIASFKTSVDVLALSATPIPRTLYLALTGFRDCSLISTPPPQRVPVKTNLSEYSEEKVIAAIKYELDRGGQVFYVLPRIQGLEEVSSFLEKSFPDVEIAIAHGQLYSKRLEKTMSRFVDGEIKILISTNIVESGLDIQNANTIIIQDFQQFGLAQLYQLRGRVGRTDKEAFAHLFYPNKLLLSPEATKRLAALEECSDLGQGLQLAERDMAIRGFGNIFGVQQTGDIGNVGIDLFFEMLFESLSMVDVHRTRPVPYKSVKLELDINPRLSSEYINYLDNPIEVVKDAEKAAENDTWSLVQFTVDLRRQYGKEPYAMEVLLKKLYVRRMAADIGITTIYVLGKTVGMKTNMNEKVFKMITEAMLSDVHRNMLAFEGDEIKWVIGAFINLFGSIAINFGTNLLKLGHDEREKHAVLGNGGINGKTILKPIISFQSWRIGILFFAFGNALNFISFGYAAQSLLAALGSVQFVSNIAFAYFVLQKTVTVKVLVATTFIVLGNTFLVAFGNHQSPVYTQEQLAEKYSNTTFLFYCLLLVWVVVMHHYVYRRGELLLAIPGKDLMPYWKLLLPFSFAVVSGAIGSCSVLFAKSLSNLLRLSMSSSYRLDSWFTYSILLLFLCTAGFWMARLNEGLSQFDAILIVPMFQIAWTFFSICTGFVYFQEYQVFDALRTAMFILGMISVFIGISLLAPDESKGGEVKENILSSVASSNVNTDVERSAKPCEDSPIKDLKSLARAMVIKAAAAAMKAKSACSLLVGMGDDTMHASSVLAMPMVSSKMTGFRGGDRSKLISLRSPTGWSRIPVEDTVNMLDTTSSEED</sequence>
<dbReference type="InterPro" id="IPR014001">
    <property type="entry name" value="Helicase_ATP-bd"/>
</dbReference>
<dbReference type="SUPFAM" id="SSF52540">
    <property type="entry name" value="P-loop containing nucleoside triphosphate hydrolases"/>
    <property type="match status" value="1"/>
</dbReference>
<proteinExistence type="predicted"/>
<evidence type="ECO:0000313" key="15">
    <source>
        <dbReference type="Proteomes" id="UP001172457"/>
    </source>
</evidence>
<comment type="caution">
    <text evidence="14">The sequence shown here is derived from an EMBL/GenBank/DDBJ whole genome shotgun (WGS) entry which is preliminary data.</text>
</comment>
<keyword evidence="4" id="KW-0378">Hydrolase</keyword>
<reference evidence="14" key="1">
    <citation type="submission" date="2023-03" db="EMBL/GenBank/DDBJ databases">
        <title>Chromosome-scale reference genome and RAD-based genetic map of yellow starthistle (Centaurea solstitialis) reveal putative structural variation and QTLs associated with invader traits.</title>
        <authorList>
            <person name="Reatini B."/>
            <person name="Cang F.A."/>
            <person name="Jiang Q."/>
            <person name="Mckibben M.T.W."/>
            <person name="Barker M.S."/>
            <person name="Rieseberg L.H."/>
            <person name="Dlugosch K.M."/>
        </authorList>
    </citation>
    <scope>NUCLEOTIDE SEQUENCE</scope>
    <source>
        <strain evidence="14">CAN-66</strain>
        <tissue evidence="14">Leaf</tissue>
    </source>
</reference>
<dbReference type="SUPFAM" id="SSF143517">
    <property type="entry name" value="TRCF domain-like"/>
    <property type="match status" value="1"/>
</dbReference>
<feature type="transmembrane region" description="Helical" evidence="11">
    <location>
        <begin position="886"/>
        <end position="904"/>
    </location>
</feature>
<dbReference type="InterPro" id="IPR008521">
    <property type="entry name" value="Mg_trans_NIPA"/>
</dbReference>
<dbReference type="SMART" id="SM01058">
    <property type="entry name" value="CarD_TRCF"/>
    <property type="match status" value="1"/>
</dbReference>
<dbReference type="Pfam" id="PF05653">
    <property type="entry name" value="Mg_trans_NIPA"/>
    <property type="match status" value="1"/>
</dbReference>
<dbReference type="InterPro" id="IPR011545">
    <property type="entry name" value="DEAD/DEAH_box_helicase_dom"/>
</dbReference>
<dbReference type="Gene3D" id="3.40.50.300">
    <property type="entry name" value="P-loop containing nucleotide triphosphate hydrolases"/>
    <property type="match status" value="2"/>
</dbReference>
<feature type="region of interest" description="Disordered" evidence="10">
    <location>
        <begin position="1"/>
        <end position="22"/>
    </location>
</feature>
<feature type="compositionally biased region" description="Pro residues" evidence="10">
    <location>
        <begin position="11"/>
        <end position="22"/>
    </location>
</feature>
<feature type="transmembrane region" description="Helical" evidence="11">
    <location>
        <begin position="910"/>
        <end position="929"/>
    </location>
</feature>
<keyword evidence="2 11" id="KW-0812">Transmembrane</keyword>
<dbReference type="Gene3D" id="3.90.1150.50">
    <property type="entry name" value="Transcription-repair-coupling factor, D7 domain"/>
    <property type="match status" value="1"/>
</dbReference>
<dbReference type="Proteomes" id="UP001172457">
    <property type="component" value="Chromosome 7"/>
</dbReference>
<dbReference type="InterPro" id="IPR027417">
    <property type="entry name" value="P-loop_NTPase"/>
</dbReference>
<dbReference type="SMART" id="SM00487">
    <property type="entry name" value="DEXDc"/>
    <property type="match status" value="1"/>
</dbReference>
<feature type="transmembrane region" description="Helical" evidence="11">
    <location>
        <begin position="1014"/>
        <end position="1035"/>
    </location>
</feature>
<evidence type="ECO:0000256" key="4">
    <source>
        <dbReference type="ARBA" id="ARBA00022801"/>
    </source>
</evidence>
<evidence type="ECO:0000256" key="11">
    <source>
        <dbReference type="SAM" id="Phobius"/>
    </source>
</evidence>
<feature type="transmembrane region" description="Helical" evidence="11">
    <location>
        <begin position="936"/>
        <end position="956"/>
    </location>
</feature>
<keyword evidence="3" id="KW-0547">Nucleotide-binding</keyword>
<accession>A0AA38VW44</accession>
<dbReference type="GO" id="GO:0004386">
    <property type="term" value="F:helicase activity"/>
    <property type="evidence" value="ECO:0007669"/>
    <property type="project" value="UniProtKB-KW"/>
</dbReference>
<dbReference type="PROSITE" id="PS51192">
    <property type="entry name" value="HELICASE_ATP_BIND_1"/>
    <property type="match status" value="1"/>
</dbReference>
<feature type="domain" description="Helicase C-terminal" evidence="13">
    <location>
        <begin position="495"/>
        <end position="661"/>
    </location>
</feature>
<evidence type="ECO:0000256" key="1">
    <source>
        <dbReference type="ARBA" id="ARBA00004141"/>
    </source>
</evidence>
<dbReference type="InterPro" id="IPR037235">
    <property type="entry name" value="TRCF-like_C_D7"/>
</dbReference>